<proteinExistence type="predicted"/>
<sequence length="93" mass="10771">MEIAHNRAKEEQKQKKRISRSLTLIKCPHCGNDRDFLEVADNVIITTNYRQNSDGSFTQEGDESQILGEIKLYCGECNSDLSQFHSRFLEMLF</sequence>
<evidence type="ECO:0000313" key="1">
    <source>
        <dbReference type="EMBL" id="HET97177.1"/>
    </source>
</evidence>
<gene>
    <name evidence="1" type="ORF">ENN98_00440</name>
</gene>
<dbReference type="AlphaFoldDB" id="A0A7C2X959"/>
<name>A0A7C2X959_9BACT</name>
<dbReference type="EMBL" id="DSDS01000010">
    <property type="protein sequence ID" value="HET97177.1"/>
    <property type="molecule type" value="Genomic_DNA"/>
</dbReference>
<protein>
    <submittedName>
        <fullName evidence="1">Uncharacterized protein</fullName>
    </submittedName>
</protein>
<reference evidence="1" key="1">
    <citation type="journal article" date="2020" name="mSystems">
        <title>Genome- and Community-Level Interaction Insights into Carbon Utilization and Element Cycling Functions of Hydrothermarchaeota in Hydrothermal Sediment.</title>
        <authorList>
            <person name="Zhou Z."/>
            <person name="Liu Y."/>
            <person name="Xu W."/>
            <person name="Pan J."/>
            <person name="Luo Z.H."/>
            <person name="Li M."/>
        </authorList>
    </citation>
    <scope>NUCLEOTIDE SEQUENCE [LARGE SCALE GENOMIC DNA]</scope>
    <source>
        <strain evidence="1">SpSt-1224</strain>
    </source>
</reference>
<dbReference type="Proteomes" id="UP000885986">
    <property type="component" value="Unassembled WGS sequence"/>
</dbReference>
<comment type="caution">
    <text evidence="1">The sequence shown here is derived from an EMBL/GenBank/DDBJ whole genome shotgun (WGS) entry which is preliminary data.</text>
</comment>
<organism evidence="1">
    <name type="scientific">Desulfurivibrio alkaliphilus</name>
    <dbReference type="NCBI Taxonomy" id="427923"/>
    <lineage>
        <taxon>Bacteria</taxon>
        <taxon>Pseudomonadati</taxon>
        <taxon>Thermodesulfobacteriota</taxon>
        <taxon>Desulfobulbia</taxon>
        <taxon>Desulfobulbales</taxon>
        <taxon>Desulfobulbaceae</taxon>
        <taxon>Desulfurivibrio</taxon>
    </lineage>
</organism>
<accession>A0A7C2X959</accession>